<evidence type="ECO:0000313" key="2">
    <source>
        <dbReference type="EMBL" id="MFD0923223.1"/>
    </source>
</evidence>
<feature type="region of interest" description="Disordered" evidence="1">
    <location>
        <begin position="16"/>
        <end position="43"/>
    </location>
</feature>
<name>A0ABW3FZY0_9PSEU</name>
<comment type="caution">
    <text evidence="2">The sequence shown here is derived from an EMBL/GenBank/DDBJ whole genome shotgun (WGS) entry which is preliminary data.</text>
</comment>
<proteinExistence type="predicted"/>
<gene>
    <name evidence="2" type="ORF">ACFQ16_26060</name>
</gene>
<reference evidence="3" key="1">
    <citation type="journal article" date="2019" name="Int. J. Syst. Evol. Microbiol.">
        <title>The Global Catalogue of Microorganisms (GCM) 10K type strain sequencing project: providing services to taxonomists for standard genome sequencing and annotation.</title>
        <authorList>
            <consortium name="The Broad Institute Genomics Platform"/>
            <consortium name="The Broad Institute Genome Sequencing Center for Infectious Disease"/>
            <person name="Wu L."/>
            <person name="Ma J."/>
        </authorList>
    </citation>
    <scope>NUCLEOTIDE SEQUENCE [LARGE SCALE GENOMIC DNA]</scope>
    <source>
        <strain evidence="3">CCUG 56401</strain>
    </source>
</reference>
<dbReference type="Proteomes" id="UP001597018">
    <property type="component" value="Unassembled WGS sequence"/>
</dbReference>
<protein>
    <recommendedName>
        <fullName evidence="4">Secreted protein/lipoprotein</fullName>
    </recommendedName>
</protein>
<sequence length="179" mass="19006">MTAAVIGVVLLAAGCQSPGPTPPPPQQTDHETPPGAAPASPADVAKSQAIEAYRNMWAAMARAGETSDWRSAELARYATDNALTTITRSLYTDHFNHVVTRGWPRNAPTVTSAEPATDPSTVMLSDCGDSTRWLKYHEGTSTLVDDKPGGRQSIVAEVKRQADGAWRVTQFAVQGVGSC</sequence>
<organism evidence="2 3">
    <name type="scientific">Saccharopolyspora rosea</name>
    <dbReference type="NCBI Taxonomy" id="524884"/>
    <lineage>
        <taxon>Bacteria</taxon>
        <taxon>Bacillati</taxon>
        <taxon>Actinomycetota</taxon>
        <taxon>Actinomycetes</taxon>
        <taxon>Pseudonocardiales</taxon>
        <taxon>Pseudonocardiaceae</taxon>
        <taxon>Saccharopolyspora</taxon>
    </lineage>
</organism>
<dbReference type="RefSeq" id="WP_345601288.1">
    <property type="nucleotide sequence ID" value="NZ_BAABLT010000032.1"/>
</dbReference>
<evidence type="ECO:0000313" key="3">
    <source>
        <dbReference type="Proteomes" id="UP001597018"/>
    </source>
</evidence>
<accession>A0ABW3FZY0</accession>
<dbReference type="EMBL" id="JBHTIW010000030">
    <property type="protein sequence ID" value="MFD0923223.1"/>
    <property type="molecule type" value="Genomic_DNA"/>
</dbReference>
<evidence type="ECO:0000256" key="1">
    <source>
        <dbReference type="SAM" id="MobiDB-lite"/>
    </source>
</evidence>
<keyword evidence="3" id="KW-1185">Reference proteome</keyword>
<evidence type="ECO:0008006" key="4">
    <source>
        <dbReference type="Google" id="ProtNLM"/>
    </source>
</evidence>